<organism evidence="1 2">
    <name type="scientific">Pocillopora damicornis</name>
    <name type="common">Cauliflower coral</name>
    <name type="synonym">Millepora damicornis</name>
    <dbReference type="NCBI Taxonomy" id="46731"/>
    <lineage>
        <taxon>Eukaryota</taxon>
        <taxon>Metazoa</taxon>
        <taxon>Cnidaria</taxon>
        <taxon>Anthozoa</taxon>
        <taxon>Hexacorallia</taxon>
        <taxon>Scleractinia</taxon>
        <taxon>Astrocoeniina</taxon>
        <taxon>Pocilloporidae</taxon>
        <taxon>Pocillopora</taxon>
    </lineage>
</organism>
<dbReference type="EMBL" id="RCHS01002217">
    <property type="protein sequence ID" value="RMX49001.1"/>
    <property type="molecule type" value="Genomic_DNA"/>
</dbReference>
<accession>A0A3M6U5X0</accession>
<proteinExistence type="predicted"/>
<protein>
    <submittedName>
        <fullName evidence="1">Uncharacterized protein</fullName>
    </submittedName>
</protein>
<feature type="non-terminal residue" evidence="1">
    <location>
        <position position="120"/>
    </location>
</feature>
<evidence type="ECO:0000313" key="1">
    <source>
        <dbReference type="EMBL" id="RMX49001.1"/>
    </source>
</evidence>
<gene>
    <name evidence="1" type="ORF">pdam_00020172</name>
</gene>
<name>A0A3M6U5X0_POCDA</name>
<dbReference type="Proteomes" id="UP000275408">
    <property type="component" value="Unassembled WGS sequence"/>
</dbReference>
<reference evidence="1 2" key="1">
    <citation type="journal article" date="2018" name="Sci. Rep.">
        <title>Comparative analysis of the Pocillopora damicornis genome highlights role of immune system in coral evolution.</title>
        <authorList>
            <person name="Cunning R."/>
            <person name="Bay R.A."/>
            <person name="Gillette P."/>
            <person name="Baker A.C."/>
            <person name="Traylor-Knowles N."/>
        </authorList>
    </citation>
    <scope>NUCLEOTIDE SEQUENCE [LARGE SCALE GENOMIC DNA]</scope>
    <source>
        <strain evidence="1">RSMAS</strain>
        <tissue evidence="1">Whole animal</tissue>
    </source>
</reference>
<comment type="caution">
    <text evidence="1">The sequence shown here is derived from an EMBL/GenBank/DDBJ whole genome shotgun (WGS) entry which is preliminary data.</text>
</comment>
<evidence type="ECO:0000313" key="2">
    <source>
        <dbReference type="Proteomes" id="UP000275408"/>
    </source>
</evidence>
<sequence length="120" mass="13910">MSQCHNVTNVLRILLKHPQQGKGWKRVSAFRHIRLLSAPKGHYVELNFTMRSYPWASRPCLRDYYLEIRDGNNHDTYHDPSAQDTDCNFEQNLQPVVPGGSTSVRYQLVATEKNVNYSCE</sequence>
<dbReference type="AlphaFoldDB" id="A0A3M6U5X0"/>
<keyword evidence="2" id="KW-1185">Reference proteome</keyword>